<dbReference type="GO" id="GO:0005886">
    <property type="term" value="C:plasma membrane"/>
    <property type="evidence" value="ECO:0007669"/>
    <property type="project" value="UniProtKB-SubCell"/>
</dbReference>
<feature type="transmembrane region" description="Helical" evidence="7">
    <location>
        <begin position="7"/>
        <end position="26"/>
    </location>
</feature>
<keyword evidence="5 7" id="KW-1133">Transmembrane helix</keyword>
<evidence type="ECO:0000256" key="5">
    <source>
        <dbReference type="ARBA" id="ARBA00022989"/>
    </source>
</evidence>
<evidence type="ECO:0000256" key="7">
    <source>
        <dbReference type="SAM" id="Phobius"/>
    </source>
</evidence>
<feature type="transmembrane region" description="Helical" evidence="7">
    <location>
        <begin position="32"/>
        <end position="52"/>
    </location>
</feature>
<keyword evidence="9" id="KW-1185">Reference proteome</keyword>
<dbReference type="InterPro" id="IPR050833">
    <property type="entry name" value="Poly_Biosynth_Transport"/>
</dbReference>
<dbReference type="KEGG" id="awd:AWOD_I_0169"/>
<evidence type="ECO:0000256" key="3">
    <source>
        <dbReference type="ARBA" id="ARBA00022475"/>
    </source>
</evidence>
<dbReference type="PANTHER" id="PTHR30250">
    <property type="entry name" value="PST FAMILY PREDICTED COLANIC ACID TRANSPORTER"/>
    <property type="match status" value="1"/>
</dbReference>
<dbReference type="Proteomes" id="UP000032427">
    <property type="component" value="Chromosome 1"/>
</dbReference>
<feature type="transmembrane region" description="Helical" evidence="7">
    <location>
        <begin position="438"/>
        <end position="458"/>
    </location>
</feature>
<protein>
    <submittedName>
        <fullName evidence="8">Lipopolysaccharide biosynthesis protein</fullName>
    </submittedName>
</protein>
<feature type="transmembrane region" description="Helical" evidence="7">
    <location>
        <begin position="376"/>
        <end position="396"/>
    </location>
</feature>
<comment type="subcellular location">
    <subcellularLocation>
        <location evidence="1">Cell membrane</location>
        <topology evidence="1">Multi-pass membrane protein</topology>
    </subcellularLocation>
</comment>
<evidence type="ECO:0000256" key="6">
    <source>
        <dbReference type="ARBA" id="ARBA00023136"/>
    </source>
</evidence>
<accession>A0A090KF69</accession>
<dbReference type="HOGENOM" id="CLU_026911_2_1_6"/>
<dbReference type="PANTHER" id="PTHR30250:SF10">
    <property type="entry name" value="LIPOPOLYSACCHARIDE BIOSYNTHESIS PROTEIN WZXC"/>
    <property type="match status" value="1"/>
</dbReference>
<keyword evidence="6 7" id="KW-0472">Membrane</keyword>
<dbReference type="OrthoDB" id="5785171at2"/>
<comment type="similarity">
    <text evidence="2">Belongs to the polysaccharide synthase family.</text>
</comment>
<evidence type="ECO:0000313" key="8">
    <source>
        <dbReference type="EMBL" id="CED70264.1"/>
    </source>
</evidence>
<feature type="transmembrane region" description="Helical" evidence="7">
    <location>
        <begin position="73"/>
        <end position="100"/>
    </location>
</feature>
<dbReference type="CDD" id="cd13127">
    <property type="entry name" value="MATE_tuaB_like"/>
    <property type="match status" value="1"/>
</dbReference>
<organism evidence="8 9">
    <name type="scientific">Aliivibrio wodanis</name>
    <dbReference type="NCBI Taxonomy" id="80852"/>
    <lineage>
        <taxon>Bacteria</taxon>
        <taxon>Pseudomonadati</taxon>
        <taxon>Pseudomonadota</taxon>
        <taxon>Gammaproteobacteria</taxon>
        <taxon>Vibrionales</taxon>
        <taxon>Vibrionaceae</taxon>
        <taxon>Aliivibrio</taxon>
    </lineage>
</organism>
<keyword evidence="3" id="KW-1003">Cell membrane</keyword>
<feature type="transmembrane region" description="Helical" evidence="7">
    <location>
        <begin position="285"/>
        <end position="306"/>
    </location>
</feature>
<feature type="transmembrane region" description="Helical" evidence="7">
    <location>
        <begin position="166"/>
        <end position="185"/>
    </location>
</feature>
<dbReference type="EMBL" id="LN554846">
    <property type="protein sequence ID" value="CED70264.1"/>
    <property type="molecule type" value="Genomic_DNA"/>
</dbReference>
<gene>
    <name evidence="8" type="primary">wzxC</name>
    <name evidence="8" type="ORF">AWOD_I_0169</name>
</gene>
<feature type="transmembrane region" description="Helical" evidence="7">
    <location>
        <begin position="408"/>
        <end position="426"/>
    </location>
</feature>
<evidence type="ECO:0000313" key="9">
    <source>
        <dbReference type="Proteomes" id="UP000032427"/>
    </source>
</evidence>
<dbReference type="STRING" id="80852.AWOD_I_0169"/>
<evidence type="ECO:0000256" key="1">
    <source>
        <dbReference type="ARBA" id="ARBA00004651"/>
    </source>
</evidence>
<dbReference type="AlphaFoldDB" id="A0A090KF69"/>
<name>A0A090KF69_9GAMM</name>
<feature type="transmembrane region" description="Helical" evidence="7">
    <location>
        <begin position="352"/>
        <end position="370"/>
    </location>
</feature>
<keyword evidence="4 7" id="KW-0812">Transmembrane</keyword>
<reference evidence="9" key="1">
    <citation type="submission" date="2014-09" db="EMBL/GenBank/DDBJ databases">
        <authorList>
            <person name="Hjerde E."/>
        </authorList>
    </citation>
    <scope>NUCLEOTIDE SEQUENCE [LARGE SCALE GENOMIC DNA]</scope>
    <source>
        <strain evidence="9">06/09/139</strain>
    </source>
</reference>
<sequence>MKNATIWQFSANIIALLLGMGQLAILARLLDVSAFGVIAIVWVVIYISQAISDAGMSNYLIHKQTISKLTNSTIFWVSLCLGGIVAVVVGAVSPYIALWYQQPDLDFLIKLTSFHFIFTGLSSQLQARYLLDFKHVLLAKIEIASKIVGISCSIICAVYYPEAWVIVVGLVVTTATKMILLWICAQSDWYPRFSFSKQEAKKGIQYGSYQMGGQILNQLRGNLDTLLLASFLSPASLGIYSLAKSITIKPSQVLLPAVYKLMLPYIAKHQNKPTDLIGELSKVHYWIAATLSLIYGVLIFLAEPFIDWFYGAGYEDMYAVFVPLSLFWFLRSVGGVFVGAACQALGQTKREFNWNVISFILNVTVTSIAVQFGSVILAWSLVIMQILSLPIIHYYIFKPLFDMPRDSYFSPILVTMFSISLIVIPMNYTWNFFIKSEFLFLNLSLVTLFALPCHYLLLKKITNKHSYFPALSELRAKM</sequence>
<proteinExistence type="inferred from homology"/>
<dbReference type="PATRIC" id="fig|80852.17.peg.174"/>
<evidence type="ECO:0000256" key="4">
    <source>
        <dbReference type="ARBA" id="ARBA00022692"/>
    </source>
</evidence>
<feature type="transmembrane region" description="Helical" evidence="7">
    <location>
        <begin position="318"/>
        <end position="340"/>
    </location>
</feature>
<dbReference type="Pfam" id="PF13440">
    <property type="entry name" value="Polysacc_synt_3"/>
    <property type="match status" value="1"/>
</dbReference>
<evidence type="ECO:0000256" key="2">
    <source>
        <dbReference type="ARBA" id="ARBA00007430"/>
    </source>
</evidence>
<dbReference type="GeneID" id="28539699"/>